<dbReference type="EMBL" id="FNMY01000002">
    <property type="protein sequence ID" value="SDW51694.1"/>
    <property type="molecule type" value="Genomic_DNA"/>
</dbReference>
<feature type="transmembrane region" description="Helical" evidence="1">
    <location>
        <begin position="21"/>
        <end position="42"/>
    </location>
</feature>
<keyword evidence="1" id="KW-1133">Transmembrane helix</keyword>
<gene>
    <name evidence="2" type="ORF">SAMN04487892_1464</name>
</gene>
<feature type="transmembrane region" description="Helical" evidence="1">
    <location>
        <begin position="54"/>
        <end position="77"/>
    </location>
</feature>
<name>A0A1H2U8C1_9FLAO</name>
<reference evidence="3" key="1">
    <citation type="submission" date="2016-10" db="EMBL/GenBank/DDBJ databases">
        <authorList>
            <person name="Varghese N."/>
            <person name="Submissions S."/>
        </authorList>
    </citation>
    <scope>NUCLEOTIDE SEQUENCE [LARGE SCALE GENOMIC DNA]</scope>
    <source>
        <strain evidence="3">DSM 25030</strain>
    </source>
</reference>
<protein>
    <submittedName>
        <fullName evidence="2">Uncharacterized protein</fullName>
    </submittedName>
</protein>
<evidence type="ECO:0000313" key="2">
    <source>
        <dbReference type="EMBL" id="SDW51694.1"/>
    </source>
</evidence>
<keyword evidence="1" id="KW-0472">Membrane</keyword>
<dbReference type="STRING" id="1073328.SAMN05216294_0830"/>
<accession>A0A1H2U8C1</accession>
<evidence type="ECO:0000313" key="3">
    <source>
        <dbReference type="Proteomes" id="UP000199592"/>
    </source>
</evidence>
<keyword evidence="1" id="KW-0812">Transmembrane</keyword>
<keyword evidence="3" id="KW-1185">Reference proteome</keyword>
<proteinExistence type="predicted"/>
<dbReference type="Proteomes" id="UP000199592">
    <property type="component" value="Unassembled WGS sequence"/>
</dbReference>
<organism evidence="2 3">
    <name type="scientific">Flagellimonas zhangzhouensis</name>
    <dbReference type="NCBI Taxonomy" id="1073328"/>
    <lineage>
        <taxon>Bacteria</taxon>
        <taxon>Pseudomonadati</taxon>
        <taxon>Bacteroidota</taxon>
        <taxon>Flavobacteriia</taxon>
        <taxon>Flavobacteriales</taxon>
        <taxon>Flavobacteriaceae</taxon>
        <taxon>Flagellimonas</taxon>
    </lineage>
</organism>
<dbReference type="OrthoDB" id="1416263at2"/>
<dbReference type="RefSeq" id="WP_090292925.1">
    <property type="nucleotide sequence ID" value="NZ_FNKI01000001.1"/>
</dbReference>
<feature type="transmembrane region" description="Helical" evidence="1">
    <location>
        <begin position="215"/>
        <end position="238"/>
    </location>
</feature>
<dbReference type="AlphaFoldDB" id="A0A1H2U8C1"/>
<sequence length="336" mass="38879">MPTLETLPLEHGDKTKLRRQLYGMLLFPVVVIGIFWSFLSIIFNSSFANDAFGIYMMMAFSVLFFGVIAYIIASTAIDLKRRVKTRISGKITDKRLHKSTVSNRPVHGHRNRTKTRSSYYVYIDNDEFAVDYSCYSKARVGTEVQLDRAPKSGITLDLQVVRRADETNDIAKEDEEEKHLEKHVPHARYTPKDHEVLNRKWKAEIKNRLVKSSPFLAIGFLLIINGFWSFVVVLFPLWAVPLYQGYRLYAAYRNYNRNKNRSYKRGVPEVVEDKFTYASNRHSNNNRIVLTTGSLMVNTVLYDKLSVRDKVILYKTQYGNIPLSLVLPNGEEIHLL</sequence>
<evidence type="ECO:0000256" key="1">
    <source>
        <dbReference type="SAM" id="Phobius"/>
    </source>
</evidence>